<dbReference type="GO" id="GO:0045944">
    <property type="term" value="P:positive regulation of transcription by RNA polymerase II"/>
    <property type="evidence" value="ECO:0007669"/>
    <property type="project" value="TreeGrafter"/>
</dbReference>
<dbReference type="Pfam" id="PF06333">
    <property type="entry name" value="Med13_C"/>
    <property type="match status" value="2"/>
</dbReference>
<evidence type="ECO:0000256" key="7">
    <source>
        <dbReference type="ARBA" id="ARBA00023163"/>
    </source>
</evidence>
<comment type="subunit">
    <text evidence="10">Component of the SRB8-11 complex, which itself associates with the Mediator complex.</text>
</comment>
<accession>A0A167JND6</accession>
<evidence type="ECO:0000256" key="6">
    <source>
        <dbReference type="ARBA" id="ARBA00023159"/>
    </source>
</evidence>
<evidence type="ECO:0000256" key="11">
    <source>
        <dbReference type="SAM" id="MobiDB-lite"/>
    </source>
</evidence>
<dbReference type="OrthoDB" id="103819at2759"/>
<evidence type="ECO:0000256" key="4">
    <source>
        <dbReference type="ARBA" id="ARBA00022491"/>
    </source>
</evidence>
<keyword evidence="14" id="KW-1185">Reference proteome</keyword>
<dbReference type="PANTHER" id="PTHR48249">
    <property type="entry name" value="MEDIATOR OF RNA POLYMERASE II TRANSCRIPTION SUBUNIT 13"/>
    <property type="match status" value="1"/>
</dbReference>
<reference evidence="13 14" key="1">
    <citation type="journal article" date="2016" name="Mol. Biol. Evol.">
        <title>Comparative Genomics of Early-Diverging Mushroom-Forming Fungi Provides Insights into the Origins of Lignocellulose Decay Capabilities.</title>
        <authorList>
            <person name="Nagy L.G."/>
            <person name="Riley R."/>
            <person name="Tritt A."/>
            <person name="Adam C."/>
            <person name="Daum C."/>
            <person name="Floudas D."/>
            <person name="Sun H."/>
            <person name="Yadav J.S."/>
            <person name="Pangilinan J."/>
            <person name="Larsson K.H."/>
            <person name="Matsuura K."/>
            <person name="Barry K."/>
            <person name="Labutti K."/>
            <person name="Kuo R."/>
            <person name="Ohm R.A."/>
            <person name="Bhattacharya S.S."/>
            <person name="Shirouzu T."/>
            <person name="Yoshinaga Y."/>
            <person name="Martin F.M."/>
            <person name="Grigoriev I.V."/>
            <person name="Hibbett D.S."/>
        </authorList>
    </citation>
    <scope>NUCLEOTIDE SEQUENCE [LARGE SCALE GENOMIC DNA]</scope>
    <source>
        <strain evidence="13 14">TUFC12733</strain>
    </source>
</reference>
<sequence>MLAGIHQDVPHIVVYVFCPASQLQALGNALAGSFDALSSGRMLVHLIPESSLLYASRVCFSRPSPLDVTALAVYNGLLRKVKRTTLRKMYTAQPDEKRAIQFPATTIARHPTPKVEFGLDWPPKNTDVMDPVAYLHVAYALTSEWLVTACIDQLGESHTQRVWSTKQGEKACTLEALVAKIWAFAWKFARRARKEWRIVVARWGVCPLPEIEAWQSLMKLCSALPLTISFSLLCIDSRPWQETLPNKEDWRRPPNPTSPEGHAHMVDATGTSYGICLGERFEISTSSMTIPQEVLISSAPACLELLDSSEPPKDWLRPLYTALLMQAPSDGSFTPSYNFDQPASTMTTTRVHLLYYTSLDTSRVFGSRAKFMLSLLRNYQELALLSREKWGRPVGSDILPWHLAAVVLMERVLSIH</sequence>
<dbReference type="InterPro" id="IPR051139">
    <property type="entry name" value="Mediator_complx_sub13"/>
</dbReference>
<evidence type="ECO:0000256" key="1">
    <source>
        <dbReference type="ARBA" id="ARBA00004123"/>
    </source>
</evidence>
<gene>
    <name evidence="13" type="ORF">CALVIDRAFT_241629</name>
</gene>
<evidence type="ECO:0000256" key="2">
    <source>
        <dbReference type="ARBA" id="ARBA00009354"/>
    </source>
</evidence>
<dbReference type="GO" id="GO:0003713">
    <property type="term" value="F:transcription coactivator activity"/>
    <property type="evidence" value="ECO:0007669"/>
    <property type="project" value="TreeGrafter"/>
</dbReference>
<proteinExistence type="inferred from homology"/>
<dbReference type="Proteomes" id="UP000076738">
    <property type="component" value="Unassembled WGS sequence"/>
</dbReference>
<evidence type="ECO:0000256" key="8">
    <source>
        <dbReference type="ARBA" id="ARBA00023242"/>
    </source>
</evidence>
<dbReference type="PANTHER" id="PTHR48249:SF3">
    <property type="entry name" value="MEDIATOR OF RNA POLYMERASE II TRANSCRIPTION SUBUNIT 13"/>
    <property type="match status" value="1"/>
</dbReference>
<dbReference type="GO" id="GO:0016592">
    <property type="term" value="C:mediator complex"/>
    <property type="evidence" value="ECO:0007669"/>
    <property type="project" value="InterPro"/>
</dbReference>
<protein>
    <recommendedName>
        <fullName evidence="3 10">Mediator of RNA polymerase II transcription subunit 13</fullName>
    </recommendedName>
    <alternativeName>
        <fullName evidence="9 10">Mediator complex subunit 13</fullName>
    </alternativeName>
</protein>
<organism evidence="13 14">
    <name type="scientific">Calocera viscosa (strain TUFC12733)</name>
    <dbReference type="NCBI Taxonomy" id="1330018"/>
    <lineage>
        <taxon>Eukaryota</taxon>
        <taxon>Fungi</taxon>
        <taxon>Dikarya</taxon>
        <taxon>Basidiomycota</taxon>
        <taxon>Agaricomycotina</taxon>
        <taxon>Dacrymycetes</taxon>
        <taxon>Dacrymycetales</taxon>
        <taxon>Dacrymycetaceae</taxon>
        <taxon>Calocera</taxon>
    </lineage>
</organism>
<feature type="domain" description="Mediator complex subunit Med13 C-terminal" evidence="12">
    <location>
        <begin position="103"/>
        <end position="239"/>
    </location>
</feature>
<comment type="function">
    <text evidence="10">Component of the SRB8-11 complex. The SRB8-11 complex is a regulatory module of the Mediator complex which is itself involved in regulation of basal and activated RNA polymerase II-dependent transcription. The SRB8-11 complex may be involved in the transcriptional repression of a subset of genes regulated by Mediator. It may inhibit the association of the Mediator complex with RNA polymerase II to form the holoenzyme complex.</text>
</comment>
<feature type="region of interest" description="Disordered" evidence="11">
    <location>
        <begin position="245"/>
        <end position="264"/>
    </location>
</feature>
<keyword evidence="8 10" id="KW-0539">Nucleus</keyword>
<evidence type="ECO:0000256" key="9">
    <source>
        <dbReference type="ARBA" id="ARBA00032008"/>
    </source>
</evidence>
<dbReference type="AlphaFoldDB" id="A0A167JND6"/>
<evidence type="ECO:0000256" key="3">
    <source>
        <dbReference type="ARBA" id="ARBA00019618"/>
    </source>
</evidence>
<keyword evidence="5 10" id="KW-0805">Transcription regulation</keyword>
<evidence type="ECO:0000259" key="12">
    <source>
        <dbReference type="Pfam" id="PF06333"/>
    </source>
</evidence>
<keyword evidence="7 10" id="KW-0804">Transcription</keyword>
<evidence type="ECO:0000256" key="10">
    <source>
        <dbReference type="RuleBase" id="RU364134"/>
    </source>
</evidence>
<feature type="domain" description="Mediator complex subunit Med13 C-terminal" evidence="12">
    <location>
        <begin position="252"/>
        <end position="406"/>
    </location>
</feature>
<name>A0A167JND6_CALVF</name>
<dbReference type="InterPro" id="IPR009401">
    <property type="entry name" value="Med13_C"/>
</dbReference>
<comment type="similarity">
    <text evidence="2 10">Belongs to the Mediator complex subunit 13 family.</text>
</comment>
<dbReference type="EMBL" id="KV417299">
    <property type="protein sequence ID" value="KZO93747.1"/>
    <property type="molecule type" value="Genomic_DNA"/>
</dbReference>
<comment type="subcellular location">
    <subcellularLocation>
        <location evidence="1 10">Nucleus</location>
    </subcellularLocation>
</comment>
<evidence type="ECO:0000313" key="14">
    <source>
        <dbReference type="Proteomes" id="UP000076738"/>
    </source>
</evidence>
<evidence type="ECO:0000313" key="13">
    <source>
        <dbReference type="EMBL" id="KZO93747.1"/>
    </source>
</evidence>
<keyword evidence="4 10" id="KW-0678">Repressor</keyword>
<evidence type="ECO:0000256" key="5">
    <source>
        <dbReference type="ARBA" id="ARBA00023015"/>
    </source>
</evidence>
<dbReference type="STRING" id="1330018.A0A167JND6"/>
<keyword evidence="6 10" id="KW-0010">Activator</keyword>